<dbReference type="InterPro" id="IPR000485">
    <property type="entry name" value="AsnC-type_HTH_dom"/>
</dbReference>
<reference evidence="5 6" key="1">
    <citation type="submission" date="2018-03" db="EMBL/GenBank/DDBJ databases">
        <title>Genomic Encyclopedia of Archaeal and Bacterial Type Strains, Phase II (KMG-II): from individual species to whole genera.</title>
        <authorList>
            <person name="Goeker M."/>
        </authorList>
    </citation>
    <scope>NUCLEOTIDE SEQUENCE [LARGE SCALE GENOMIC DNA]</scope>
    <source>
        <strain evidence="5 6">DSM 28229</strain>
    </source>
</reference>
<protein>
    <submittedName>
        <fullName evidence="5">AsnC family transcriptional regulator</fullName>
    </submittedName>
</protein>
<dbReference type="GO" id="GO:0005829">
    <property type="term" value="C:cytosol"/>
    <property type="evidence" value="ECO:0007669"/>
    <property type="project" value="TreeGrafter"/>
</dbReference>
<dbReference type="GO" id="GO:0043200">
    <property type="term" value="P:response to amino acid"/>
    <property type="evidence" value="ECO:0007669"/>
    <property type="project" value="TreeGrafter"/>
</dbReference>
<dbReference type="InterPro" id="IPR019888">
    <property type="entry name" value="Tscrpt_reg_AsnC-like"/>
</dbReference>
<dbReference type="PANTHER" id="PTHR30154:SF34">
    <property type="entry name" value="TRANSCRIPTIONAL REGULATOR AZLB"/>
    <property type="match status" value="1"/>
</dbReference>
<keyword evidence="3" id="KW-0804">Transcription</keyword>
<dbReference type="InterPro" id="IPR011991">
    <property type="entry name" value="ArsR-like_HTH"/>
</dbReference>
<gene>
    <name evidence="5" type="ORF">BC781_103561</name>
</gene>
<dbReference type="Gene3D" id="3.30.70.920">
    <property type="match status" value="1"/>
</dbReference>
<dbReference type="InterPro" id="IPR036388">
    <property type="entry name" value="WH-like_DNA-bd_sf"/>
</dbReference>
<dbReference type="EMBL" id="QGDO01000003">
    <property type="protein sequence ID" value="PWJ42309.1"/>
    <property type="molecule type" value="Genomic_DNA"/>
</dbReference>
<dbReference type="CDD" id="cd00090">
    <property type="entry name" value="HTH_ARSR"/>
    <property type="match status" value="1"/>
</dbReference>
<dbReference type="SUPFAM" id="SSF54909">
    <property type="entry name" value="Dimeric alpha+beta barrel"/>
    <property type="match status" value="1"/>
</dbReference>
<dbReference type="InterPro" id="IPR036390">
    <property type="entry name" value="WH_DNA-bd_sf"/>
</dbReference>
<evidence type="ECO:0000313" key="6">
    <source>
        <dbReference type="Proteomes" id="UP000245535"/>
    </source>
</evidence>
<evidence type="ECO:0000256" key="2">
    <source>
        <dbReference type="ARBA" id="ARBA00023125"/>
    </source>
</evidence>
<organism evidence="5 6">
    <name type="scientific">Sediminitomix flava</name>
    <dbReference type="NCBI Taxonomy" id="379075"/>
    <lineage>
        <taxon>Bacteria</taxon>
        <taxon>Pseudomonadati</taxon>
        <taxon>Bacteroidota</taxon>
        <taxon>Cytophagia</taxon>
        <taxon>Cytophagales</taxon>
        <taxon>Flammeovirgaceae</taxon>
        <taxon>Sediminitomix</taxon>
    </lineage>
</organism>
<dbReference type="GO" id="GO:0043565">
    <property type="term" value="F:sequence-specific DNA binding"/>
    <property type="evidence" value="ECO:0007669"/>
    <property type="project" value="InterPro"/>
</dbReference>
<dbReference type="SMART" id="SM00344">
    <property type="entry name" value="HTH_ASNC"/>
    <property type="match status" value="1"/>
</dbReference>
<comment type="caution">
    <text evidence="5">The sequence shown here is derived from an EMBL/GenBank/DDBJ whole genome shotgun (WGS) entry which is preliminary data.</text>
</comment>
<dbReference type="AlphaFoldDB" id="A0A315ZAY3"/>
<dbReference type="Pfam" id="PF01037">
    <property type="entry name" value="AsnC_trans_reg"/>
    <property type="match status" value="1"/>
</dbReference>
<evidence type="ECO:0000256" key="1">
    <source>
        <dbReference type="ARBA" id="ARBA00023015"/>
    </source>
</evidence>
<name>A0A315ZAY3_SEDFL</name>
<keyword evidence="6" id="KW-1185">Reference proteome</keyword>
<keyword evidence="2" id="KW-0238">DNA-binding</keyword>
<proteinExistence type="predicted"/>
<evidence type="ECO:0000259" key="4">
    <source>
        <dbReference type="PROSITE" id="PS50956"/>
    </source>
</evidence>
<dbReference type="OrthoDB" id="1094536at2"/>
<dbReference type="RefSeq" id="WP_109619147.1">
    <property type="nucleotide sequence ID" value="NZ_QGDO01000003.1"/>
</dbReference>
<dbReference type="PROSITE" id="PS50956">
    <property type="entry name" value="HTH_ASNC_2"/>
    <property type="match status" value="1"/>
</dbReference>
<dbReference type="PANTHER" id="PTHR30154">
    <property type="entry name" value="LEUCINE-RESPONSIVE REGULATORY PROTEIN"/>
    <property type="match status" value="1"/>
</dbReference>
<evidence type="ECO:0000256" key="3">
    <source>
        <dbReference type="ARBA" id="ARBA00023163"/>
    </source>
</evidence>
<keyword evidence="1" id="KW-0805">Transcription regulation</keyword>
<dbReference type="SUPFAM" id="SSF46785">
    <property type="entry name" value="Winged helix' DNA-binding domain"/>
    <property type="match status" value="1"/>
</dbReference>
<dbReference type="Gene3D" id="1.10.10.10">
    <property type="entry name" value="Winged helix-like DNA-binding domain superfamily/Winged helix DNA-binding domain"/>
    <property type="match status" value="1"/>
</dbReference>
<evidence type="ECO:0000313" key="5">
    <source>
        <dbReference type="EMBL" id="PWJ42309.1"/>
    </source>
</evidence>
<dbReference type="Pfam" id="PF13412">
    <property type="entry name" value="HTH_24"/>
    <property type="match status" value="1"/>
</dbReference>
<sequence>MKGSYKIDSIDKLILQELLKNARKSYSQIAKDLKISNSLVHQRIGKLKDSGIITSSSVGINPALIGKESCAYIRLAVEGQYLNLVVEKLKKLTEVVECSFVSGEFTLQLKVYAENNIRMRHLIHHHFSNLKGLKNMDVTMALEDVFSRTVDI</sequence>
<dbReference type="PRINTS" id="PR00033">
    <property type="entry name" value="HTHASNC"/>
</dbReference>
<dbReference type="GO" id="GO:0006355">
    <property type="term" value="P:regulation of DNA-templated transcription"/>
    <property type="evidence" value="ECO:0007669"/>
    <property type="project" value="UniProtKB-ARBA"/>
</dbReference>
<feature type="domain" description="HTH asnC-type" evidence="4">
    <location>
        <begin position="7"/>
        <end position="68"/>
    </location>
</feature>
<dbReference type="InterPro" id="IPR019887">
    <property type="entry name" value="Tscrpt_reg_AsnC/Lrp_C"/>
</dbReference>
<dbReference type="Proteomes" id="UP000245535">
    <property type="component" value="Unassembled WGS sequence"/>
</dbReference>
<dbReference type="InterPro" id="IPR011008">
    <property type="entry name" value="Dimeric_a/b-barrel"/>
</dbReference>
<accession>A0A315ZAY3</accession>